<dbReference type="InterPro" id="IPR036280">
    <property type="entry name" value="Multihaem_cyt_sf"/>
</dbReference>
<evidence type="ECO:0000256" key="1">
    <source>
        <dbReference type="ARBA" id="ARBA00022729"/>
    </source>
</evidence>
<reference evidence="2 3" key="1">
    <citation type="submission" date="2020-04" db="EMBL/GenBank/DDBJ databases">
        <title>Genome sequencing of novel species.</title>
        <authorList>
            <person name="Heo J."/>
            <person name="Kim S.-J."/>
            <person name="Kim J.-S."/>
            <person name="Hong S.-B."/>
            <person name="Kwon S.-W."/>
        </authorList>
    </citation>
    <scope>NUCLEOTIDE SEQUENCE [LARGE SCALE GENOMIC DNA]</scope>
    <source>
        <strain evidence="2 3">F39-2</strain>
    </source>
</reference>
<dbReference type="PANTHER" id="PTHR35038">
    <property type="entry name" value="DISSIMILATORY SULFITE REDUCTASE SIRA"/>
    <property type="match status" value="1"/>
</dbReference>
<organism evidence="2 3">
    <name type="scientific">Mucilaginibacter robiniae</name>
    <dbReference type="NCBI Taxonomy" id="2728022"/>
    <lineage>
        <taxon>Bacteria</taxon>
        <taxon>Pseudomonadati</taxon>
        <taxon>Bacteroidota</taxon>
        <taxon>Sphingobacteriia</taxon>
        <taxon>Sphingobacteriales</taxon>
        <taxon>Sphingobacteriaceae</taxon>
        <taxon>Mucilaginibacter</taxon>
    </lineage>
</organism>
<keyword evidence="3" id="KW-1185">Reference proteome</keyword>
<evidence type="ECO:0000313" key="2">
    <source>
        <dbReference type="EMBL" id="QJD95510.1"/>
    </source>
</evidence>
<dbReference type="Proteomes" id="UP000503278">
    <property type="component" value="Chromosome"/>
</dbReference>
<keyword evidence="1" id="KW-0732">Signal</keyword>
<dbReference type="EMBL" id="CP051682">
    <property type="protein sequence ID" value="QJD95510.1"/>
    <property type="molecule type" value="Genomic_DNA"/>
</dbReference>
<dbReference type="Gene3D" id="1.10.1130.10">
    <property type="entry name" value="Flavocytochrome C3, Chain A"/>
    <property type="match status" value="1"/>
</dbReference>
<sequence length="423" mass="47286">MIPKRYIRLLIVFLVPLTVIFSQCLRKDQPVDARGELYAGSKACMKCHKDIYSNYLHTAHYQTSRLASAGSIHGSFEPEKNTVVFNAHLKAVMEKRKNGFYQVSYVGGKPTEAHPFNLTIGGIKAETYLYWKDKQVLQLPMSYYVGLKGWGNSPGYEGDHIDFSRVIGIRCFECHASYGKELPQESQSLTDRPVRLDKNALMLSIDCERCHGPGTNHVNYHTEYPDVKTAKYIAKYSALTRAQKIDMCAQCHSGNSGRMVKSTFTFKPGDALDSYKEVSFYHPVVDSANLDVHGNQTQLLASSPCFIKSKMDCATCHNTHNNERGIAQLFVNRCQSCHSTAKHNFCPLANQLSAAVITSKCIDCHMPAKSSSVIAVHNGVQSTAVPYRVRTHRITIYPEETKKVLAWLKAEQAGSSTKNKSTL</sequence>
<dbReference type="PANTHER" id="PTHR35038:SF8">
    <property type="entry name" value="C-TYPE POLYHEME CYTOCHROME OMCC"/>
    <property type="match status" value="1"/>
</dbReference>
<dbReference type="SUPFAM" id="SSF48695">
    <property type="entry name" value="Multiheme cytochromes"/>
    <property type="match status" value="1"/>
</dbReference>
<accession>A0A7L5DWP8</accession>
<proteinExistence type="predicted"/>
<name>A0A7L5DWP8_9SPHI</name>
<protein>
    <recommendedName>
        <fullName evidence="4">Cytochrome c-552/4 domain-containing protein</fullName>
    </recommendedName>
</protein>
<evidence type="ECO:0000313" key="3">
    <source>
        <dbReference type="Proteomes" id="UP000503278"/>
    </source>
</evidence>
<dbReference type="InterPro" id="IPR051829">
    <property type="entry name" value="Multiheme_Cytochr_ET"/>
</dbReference>
<evidence type="ECO:0008006" key="4">
    <source>
        <dbReference type="Google" id="ProtNLM"/>
    </source>
</evidence>
<gene>
    <name evidence="2" type="ORF">HH214_06305</name>
</gene>
<dbReference type="RefSeq" id="WP_169606518.1">
    <property type="nucleotide sequence ID" value="NZ_CP051682.1"/>
</dbReference>
<dbReference type="KEGG" id="mrob:HH214_06305"/>
<dbReference type="AlphaFoldDB" id="A0A7L5DWP8"/>